<organism evidence="1 2">
    <name type="scientific">Hymenobacter arizonensis</name>
    <name type="common">Siccationidurans arizonensis</name>
    <dbReference type="NCBI Taxonomy" id="1227077"/>
    <lineage>
        <taxon>Bacteria</taxon>
        <taxon>Pseudomonadati</taxon>
        <taxon>Bacteroidota</taxon>
        <taxon>Cytophagia</taxon>
        <taxon>Cytophagales</taxon>
        <taxon>Hymenobacteraceae</taxon>
        <taxon>Hymenobacter</taxon>
    </lineage>
</organism>
<gene>
    <name evidence="1" type="ORF">SAMN04515668_2827</name>
</gene>
<proteinExistence type="predicted"/>
<evidence type="ECO:0000313" key="1">
    <source>
        <dbReference type="EMBL" id="SFQ52888.1"/>
    </source>
</evidence>
<dbReference type="Proteomes" id="UP000199029">
    <property type="component" value="Unassembled WGS sequence"/>
</dbReference>
<reference evidence="2" key="1">
    <citation type="submission" date="2016-10" db="EMBL/GenBank/DDBJ databases">
        <authorList>
            <person name="Varghese N."/>
            <person name="Submissions S."/>
        </authorList>
    </citation>
    <scope>NUCLEOTIDE SEQUENCE [LARGE SCALE GENOMIC DNA]</scope>
    <source>
        <strain evidence="2">OR362-8,ATCC BAA-1266,JCM 13504</strain>
    </source>
</reference>
<keyword evidence="2" id="KW-1185">Reference proteome</keyword>
<dbReference type="EMBL" id="FOXS01000003">
    <property type="protein sequence ID" value="SFQ52888.1"/>
    <property type="molecule type" value="Genomic_DNA"/>
</dbReference>
<accession>A0A1I5Z919</accession>
<sequence>MKTKYIKEDNRTFPFVTLSKGNNRLLLYFATDPEELVQSNIMKGEINDSSVIFTNGVRIGMSTGDFYNQFFKVFPLALQHRYKTVVFDYCVDDIKHIYDFKNDKLTSVRFSHPNAGWNLEY</sequence>
<dbReference type="AlphaFoldDB" id="A0A1I5Z919"/>
<name>A0A1I5Z919_HYMAR</name>
<protein>
    <submittedName>
        <fullName evidence="1">Uncharacterized protein</fullName>
    </submittedName>
</protein>
<evidence type="ECO:0000313" key="2">
    <source>
        <dbReference type="Proteomes" id="UP000199029"/>
    </source>
</evidence>
<dbReference type="STRING" id="1227077.SAMN04515668_2827"/>